<keyword evidence="4" id="KW-1185">Reference proteome</keyword>
<organism evidence="3 4">
    <name type="scientific">Halobacterium jilantaiense</name>
    <dbReference type="NCBI Taxonomy" id="355548"/>
    <lineage>
        <taxon>Archaea</taxon>
        <taxon>Methanobacteriati</taxon>
        <taxon>Methanobacteriota</taxon>
        <taxon>Stenosarchaea group</taxon>
        <taxon>Halobacteria</taxon>
        <taxon>Halobacteriales</taxon>
        <taxon>Halobacteriaceae</taxon>
        <taxon>Halobacterium</taxon>
    </lineage>
</organism>
<reference evidence="3 4" key="1">
    <citation type="submission" date="2016-10" db="EMBL/GenBank/DDBJ databases">
        <authorList>
            <person name="de Groot N.N."/>
        </authorList>
    </citation>
    <scope>NUCLEOTIDE SEQUENCE [LARGE SCALE GENOMIC DNA]</scope>
    <source>
        <strain evidence="3 4">CGMCC 1.5337</strain>
    </source>
</reference>
<dbReference type="AlphaFoldDB" id="A0A1I0NWU7"/>
<dbReference type="Proteomes" id="UP000198518">
    <property type="component" value="Unassembled WGS sequence"/>
</dbReference>
<dbReference type="OrthoDB" id="271237at2157"/>
<keyword evidence="1" id="KW-0175">Coiled coil</keyword>
<sequence>MDAKRSAVHAGKYFLLTTLLGVVALALVGYGAVLAEPALADGLTTGERVSEAVPGLALAAVGVAVYRFGESWALYATLTDAHEEALSDTYDTERVKADIVSVLDDRLADMQNDLQSVNRELRKFKEDDVFDFGDSDN</sequence>
<dbReference type="EMBL" id="FOJA01000001">
    <property type="protein sequence ID" value="SEW06163.1"/>
    <property type="molecule type" value="Genomic_DNA"/>
</dbReference>
<protein>
    <submittedName>
        <fullName evidence="3">Uncharacterized protein</fullName>
    </submittedName>
</protein>
<dbReference type="RefSeq" id="WP_089668455.1">
    <property type="nucleotide sequence ID" value="NZ_FOJA01000001.1"/>
</dbReference>
<proteinExistence type="predicted"/>
<evidence type="ECO:0000256" key="2">
    <source>
        <dbReference type="SAM" id="Phobius"/>
    </source>
</evidence>
<evidence type="ECO:0000256" key="1">
    <source>
        <dbReference type="SAM" id="Coils"/>
    </source>
</evidence>
<keyword evidence="2" id="KW-0472">Membrane</keyword>
<keyword evidence="2" id="KW-1133">Transmembrane helix</keyword>
<feature type="transmembrane region" description="Helical" evidence="2">
    <location>
        <begin position="12"/>
        <end position="32"/>
    </location>
</feature>
<name>A0A1I0NWU7_9EURY</name>
<feature type="coiled-coil region" evidence="1">
    <location>
        <begin position="100"/>
        <end position="127"/>
    </location>
</feature>
<dbReference type="STRING" id="355548.SAMN04487945_1209"/>
<gene>
    <name evidence="3" type="ORF">SAMN04487945_1209</name>
</gene>
<evidence type="ECO:0000313" key="4">
    <source>
        <dbReference type="Proteomes" id="UP000198518"/>
    </source>
</evidence>
<keyword evidence="2" id="KW-0812">Transmembrane</keyword>
<evidence type="ECO:0000313" key="3">
    <source>
        <dbReference type="EMBL" id="SEW06163.1"/>
    </source>
</evidence>
<accession>A0A1I0NWU7</accession>